<dbReference type="SUPFAM" id="SSF52402">
    <property type="entry name" value="Adenine nucleotide alpha hydrolases-like"/>
    <property type="match status" value="2"/>
</dbReference>
<dbReference type="PANTHER" id="PTHR43010:SF1">
    <property type="entry name" value="USPA DOMAIN-CONTAINING PROTEIN"/>
    <property type="match status" value="1"/>
</dbReference>
<protein>
    <submittedName>
        <fullName evidence="3">Universal stress protein</fullName>
    </submittedName>
</protein>
<evidence type="ECO:0000313" key="3">
    <source>
        <dbReference type="EMBL" id="OYN77516.1"/>
    </source>
</evidence>
<dbReference type="Pfam" id="PF00582">
    <property type="entry name" value="Usp"/>
    <property type="match status" value="2"/>
</dbReference>
<dbReference type="FunFam" id="3.40.50.620:FF:000123">
    <property type="entry name" value="Universal stress protein family"/>
    <property type="match status" value="1"/>
</dbReference>
<dbReference type="InterPro" id="IPR051688">
    <property type="entry name" value="USP_A"/>
</dbReference>
<keyword evidence="4" id="KW-1185">Reference proteome</keyword>
<gene>
    <name evidence="3" type="ORF">CG716_18505</name>
</gene>
<comment type="similarity">
    <text evidence="1">Belongs to the universal stress protein A family.</text>
</comment>
<reference evidence="3 4" key="1">
    <citation type="submission" date="2017-07" db="EMBL/GenBank/DDBJ databases">
        <title>The new phylogeny of genus Mycobacterium.</title>
        <authorList>
            <person name="Tortoli E."/>
            <person name="Trovato A."/>
            <person name="Cirillo D.M."/>
        </authorList>
    </citation>
    <scope>NUCLEOTIDE SEQUENCE [LARGE SCALE GENOMIC DNA]</scope>
    <source>
        <strain evidence="3 4">ATCC 33027</strain>
    </source>
</reference>
<organism evidence="3 4">
    <name type="scientific">Mycolicibacterium sphagni</name>
    <dbReference type="NCBI Taxonomy" id="1786"/>
    <lineage>
        <taxon>Bacteria</taxon>
        <taxon>Bacillati</taxon>
        <taxon>Actinomycetota</taxon>
        <taxon>Actinomycetes</taxon>
        <taxon>Mycobacteriales</taxon>
        <taxon>Mycobacteriaceae</taxon>
        <taxon>Mycolicibacterium</taxon>
    </lineage>
</organism>
<dbReference type="InterPro" id="IPR006016">
    <property type="entry name" value="UspA"/>
</dbReference>
<accession>A0A255DDQ9</accession>
<dbReference type="OrthoDB" id="3174546at2"/>
<feature type="domain" description="UspA" evidence="2">
    <location>
        <begin position="163"/>
        <end position="294"/>
    </location>
</feature>
<dbReference type="EMBL" id="NOZR01000016">
    <property type="protein sequence ID" value="OYN77516.1"/>
    <property type="molecule type" value="Genomic_DNA"/>
</dbReference>
<comment type="caution">
    <text evidence="3">The sequence shown here is derived from an EMBL/GenBank/DDBJ whole genome shotgun (WGS) entry which is preliminary data.</text>
</comment>
<dbReference type="Proteomes" id="UP000216063">
    <property type="component" value="Unassembled WGS sequence"/>
</dbReference>
<dbReference type="PRINTS" id="PR01438">
    <property type="entry name" value="UNVRSLSTRESS"/>
</dbReference>
<dbReference type="GO" id="GO:0001666">
    <property type="term" value="P:response to hypoxia"/>
    <property type="evidence" value="ECO:0007669"/>
    <property type="project" value="UniProtKB-ARBA"/>
</dbReference>
<evidence type="ECO:0000259" key="2">
    <source>
        <dbReference type="Pfam" id="PF00582"/>
    </source>
</evidence>
<evidence type="ECO:0000313" key="4">
    <source>
        <dbReference type="Proteomes" id="UP000216063"/>
    </source>
</evidence>
<proteinExistence type="inferred from homology"/>
<dbReference type="Gene3D" id="3.40.50.620">
    <property type="entry name" value="HUPs"/>
    <property type="match status" value="2"/>
</dbReference>
<dbReference type="InterPro" id="IPR006015">
    <property type="entry name" value="Universal_stress_UspA"/>
</dbReference>
<feature type="domain" description="UspA" evidence="2">
    <location>
        <begin position="10"/>
        <end position="146"/>
    </location>
</feature>
<name>A0A255DDQ9_9MYCO</name>
<dbReference type="CDD" id="cd23944">
    <property type="entry name" value="USP_Rv2623_repeat1"/>
    <property type="match status" value="1"/>
</dbReference>
<sequence length="320" mass="33652">MSTAANKYDVLVGVDGSPESKAAVDWAARDAALRGLSVRLVYVLTSAAVLAFPEVPMPSGFLQWQEDSARETLDTARRTLAEAAKDVEVSTELASGPAVPTLVNLSKDAQLVVVGCRSQGALARGLLGSVSTGLVHHAHCSVAIIHDIHDEDPLTVYPSKAPVLVGVDGSPASQRALEVAFEQASLRRVDLVAVHAWSDAAVFEFPGLDWSAMQTQAEETLAQQLAGWQERYPDVRVRRVVVADRPADQLIEQSEAAQLVVVGSHGRGGFAGMLLGSVSTAVVHGCRMPVIVARQGSGAVHLRTVPPPGAALTVKSPPTS</sequence>
<dbReference type="InterPro" id="IPR014729">
    <property type="entry name" value="Rossmann-like_a/b/a_fold"/>
</dbReference>
<dbReference type="PANTHER" id="PTHR43010">
    <property type="entry name" value="UNIVERSAL STRESS PROTEIN SLR1230"/>
    <property type="match status" value="1"/>
</dbReference>
<dbReference type="AlphaFoldDB" id="A0A255DDQ9"/>
<dbReference type="RefSeq" id="WP_094482224.1">
    <property type="nucleotide sequence ID" value="NZ_NOZR01000016.1"/>
</dbReference>
<evidence type="ECO:0000256" key="1">
    <source>
        <dbReference type="ARBA" id="ARBA00008791"/>
    </source>
</evidence>